<keyword evidence="3" id="KW-1185">Reference proteome</keyword>
<dbReference type="OrthoDB" id="9806994at2"/>
<dbReference type="Gene3D" id="1.10.10.10">
    <property type="entry name" value="Winged helix-like DNA-binding domain superfamily/Winged helix DNA-binding domain"/>
    <property type="match status" value="1"/>
</dbReference>
<protein>
    <submittedName>
        <fullName evidence="2">Helix-turn-helix domain-containing protein</fullName>
    </submittedName>
</protein>
<proteinExistence type="predicted"/>
<evidence type="ECO:0000259" key="1">
    <source>
        <dbReference type="Pfam" id="PF12728"/>
    </source>
</evidence>
<gene>
    <name evidence="2" type="ORF">GRI62_10665</name>
</gene>
<dbReference type="EMBL" id="WTYH01000001">
    <property type="protein sequence ID" value="MXO94063.1"/>
    <property type="molecule type" value="Genomic_DNA"/>
</dbReference>
<dbReference type="InterPro" id="IPR041657">
    <property type="entry name" value="HTH_17"/>
</dbReference>
<dbReference type="Pfam" id="PF12728">
    <property type="entry name" value="HTH_17"/>
    <property type="match status" value="1"/>
</dbReference>
<organism evidence="2 3">
    <name type="scientific">Aurantiacibacter arachoides</name>
    <dbReference type="NCBI Taxonomy" id="1850444"/>
    <lineage>
        <taxon>Bacteria</taxon>
        <taxon>Pseudomonadati</taxon>
        <taxon>Pseudomonadota</taxon>
        <taxon>Alphaproteobacteria</taxon>
        <taxon>Sphingomonadales</taxon>
        <taxon>Erythrobacteraceae</taxon>
        <taxon>Aurantiacibacter</taxon>
    </lineage>
</organism>
<reference evidence="2 3" key="1">
    <citation type="submission" date="2019-12" db="EMBL/GenBank/DDBJ databases">
        <title>Genomic-based taxomic classification of the family Erythrobacteraceae.</title>
        <authorList>
            <person name="Xu L."/>
        </authorList>
    </citation>
    <scope>NUCLEOTIDE SEQUENCE [LARGE SCALE GENOMIC DNA]</scope>
    <source>
        <strain evidence="2 3">RC4-10-4</strain>
    </source>
</reference>
<dbReference type="InterPro" id="IPR009061">
    <property type="entry name" value="DNA-bd_dom_put_sf"/>
</dbReference>
<dbReference type="AlphaFoldDB" id="A0A845A0Q0"/>
<evidence type="ECO:0000313" key="2">
    <source>
        <dbReference type="EMBL" id="MXO94063.1"/>
    </source>
</evidence>
<dbReference type="Proteomes" id="UP000460626">
    <property type="component" value="Unassembled WGS sequence"/>
</dbReference>
<feature type="domain" description="Helix-turn-helix" evidence="1">
    <location>
        <begin position="2"/>
        <end position="47"/>
    </location>
</feature>
<comment type="caution">
    <text evidence="2">The sequence shown here is derived from an EMBL/GenBank/DDBJ whole genome shotgun (WGS) entry which is preliminary data.</text>
</comment>
<dbReference type="SUPFAM" id="SSF46955">
    <property type="entry name" value="Putative DNA-binding domain"/>
    <property type="match status" value="1"/>
</dbReference>
<dbReference type="InterPro" id="IPR036388">
    <property type="entry name" value="WH-like_DNA-bd_sf"/>
</dbReference>
<sequence length="60" mass="7078">MFLTTKELAHRWRISPRTLEGWRDKGIGPCYTKIGNRVRYHIDAVERAEHDWSTVAPELL</sequence>
<evidence type="ECO:0000313" key="3">
    <source>
        <dbReference type="Proteomes" id="UP000460626"/>
    </source>
</evidence>
<accession>A0A845A0Q0</accession>
<name>A0A845A0Q0_9SPHN</name>